<dbReference type="Gene3D" id="3.40.50.10110">
    <property type="entry name" value="DNA polymerase III subunit chi"/>
    <property type="match status" value="1"/>
</dbReference>
<organism evidence="1 2">
    <name type="scientific">Hyphomonas pacifica</name>
    <dbReference type="NCBI Taxonomy" id="1280941"/>
    <lineage>
        <taxon>Bacteria</taxon>
        <taxon>Pseudomonadati</taxon>
        <taxon>Pseudomonadota</taxon>
        <taxon>Alphaproteobacteria</taxon>
        <taxon>Hyphomonadales</taxon>
        <taxon>Hyphomonadaceae</taxon>
        <taxon>Hyphomonas</taxon>
    </lineage>
</organism>
<proteinExistence type="predicted"/>
<dbReference type="Proteomes" id="UP000249123">
    <property type="component" value="Unassembled WGS sequence"/>
</dbReference>
<name>A0A062U039_9PROT</name>
<dbReference type="eggNOG" id="COG2927">
    <property type="taxonomic scope" value="Bacteria"/>
</dbReference>
<accession>A0A062U039</accession>
<gene>
    <name evidence="1" type="ORF">HY3_01505</name>
</gene>
<evidence type="ECO:0000313" key="1">
    <source>
        <dbReference type="EMBL" id="RAN34311.1"/>
    </source>
</evidence>
<dbReference type="InterPro" id="IPR036768">
    <property type="entry name" value="PolIII_chi_sf"/>
</dbReference>
<dbReference type="EMBL" id="AWFB01000012">
    <property type="protein sequence ID" value="RAN34311.1"/>
    <property type="molecule type" value="Genomic_DNA"/>
</dbReference>
<evidence type="ECO:0000313" key="2">
    <source>
        <dbReference type="Proteomes" id="UP000249123"/>
    </source>
</evidence>
<dbReference type="InterPro" id="IPR007459">
    <property type="entry name" value="DNA_pol3_chi"/>
</dbReference>
<dbReference type="PANTHER" id="PTHR38767:SF1">
    <property type="entry name" value="DNA POLYMERASE III SUBUNIT CHI"/>
    <property type="match status" value="1"/>
</dbReference>
<accession>A0A328JSE1</accession>
<dbReference type="OrthoDB" id="9795973at2"/>
<dbReference type="RefSeq" id="WP_034825433.1">
    <property type="nucleotide sequence ID" value="NZ_AWFA01000012.1"/>
</dbReference>
<keyword evidence="2" id="KW-1185">Reference proteome</keyword>
<comment type="caution">
    <text evidence="1">The sequence shown here is derived from an EMBL/GenBank/DDBJ whole genome shotgun (WGS) entry which is preliminary data.</text>
</comment>
<dbReference type="GO" id="GO:0003887">
    <property type="term" value="F:DNA-directed DNA polymerase activity"/>
    <property type="evidence" value="ECO:0007669"/>
    <property type="project" value="InterPro"/>
</dbReference>
<reference evidence="1 2" key="1">
    <citation type="submission" date="2013-04" db="EMBL/GenBank/DDBJ databases">
        <title>Hyphomonas sp. T24B3 Genome Sequencing.</title>
        <authorList>
            <person name="Lai Q."/>
            <person name="Shao Z."/>
        </authorList>
    </citation>
    <scope>NUCLEOTIDE SEQUENCE [LARGE SCALE GENOMIC DNA]</scope>
    <source>
        <strain evidence="1 2">T24B3</strain>
    </source>
</reference>
<dbReference type="GO" id="GO:0006260">
    <property type="term" value="P:DNA replication"/>
    <property type="evidence" value="ECO:0007669"/>
    <property type="project" value="InterPro"/>
</dbReference>
<dbReference type="GO" id="GO:0003677">
    <property type="term" value="F:DNA binding"/>
    <property type="evidence" value="ECO:0007669"/>
    <property type="project" value="InterPro"/>
</dbReference>
<dbReference type="PANTHER" id="PTHR38767">
    <property type="entry name" value="DNA POLYMERASE III SUBUNIT CHI"/>
    <property type="match status" value="1"/>
</dbReference>
<sequence>MTEAPKPEWWFYHLSRTTLEQAAAPLMQKCLEVGWRVLAVSPNPERRAALDAFLWTFDERTFLPHGQAEAPGLDPSRQPILLTDKVENVNTANALFLMDGTTAPVDAPYTRCMVMFDDGDHDTRSLARQQFKAAKDAGLVTRYFQQTGSGGWKEAGV</sequence>
<dbReference type="NCBIfam" id="NF004347">
    <property type="entry name" value="PRK05728.1-4"/>
    <property type="match status" value="1"/>
</dbReference>
<dbReference type="STRING" id="1280941.HY2_01420"/>
<dbReference type="AlphaFoldDB" id="A0A062U039"/>
<protein>
    <submittedName>
        <fullName evidence="1">Uncharacterized protein</fullName>
    </submittedName>
</protein>
<dbReference type="GO" id="GO:0032298">
    <property type="term" value="P:positive regulation of DNA-templated DNA replication initiation"/>
    <property type="evidence" value="ECO:0007669"/>
    <property type="project" value="TreeGrafter"/>
</dbReference>
<dbReference type="Pfam" id="PF04364">
    <property type="entry name" value="DNA_pol3_chi"/>
    <property type="match status" value="1"/>
</dbReference>
<dbReference type="SUPFAM" id="SSF102400">
    <property type="entry name" value="DNA polymerase III chi subunit"/>
    <property type="match status" value="1"/>
</dbReference>